<keyword evidence="5" id="KW-0902">Two-component regulatory system</keyword>
<dbReference type="Pfam" id="PF07730">
    <property type="entry name" value="HisKA_3"/>
    <property type="match status" value="1"/>
</dbReference>
<dbReference type="CDD" id="cd16917">
    <property type="entry name" value="HATPase_UhpB-NarQ-NarX-like"/>
    <property type="match status" value="1"/>
</dbReference>
<dbReference type="InterPro" id="IPR011712">
    <property type="entry name" value="Sig_transdc_His_kin_sub3_dim/P"/>
</dbReference>
<dbReference type="InterPro" id="IPR036890">
    <property type="entry name" value="HATPase_C_sf"/>
</dbReference>
<dbReference type="SUPFAM" id="SSF55781">
    <property type="entry name" value="GAF domain-like"/>
    <property type="match status" value="1"/>
</dbReference>
<sequence length="377" mass="42337">MRMTDKNEREQVKKLNTLKVIAEKLNEANELDIMLKEVLHELLSLIGMETGWIFLVNNSGHYTLAADVKLPPALTWQDKKPMCEGDCWCIERFNNGRLKRAVNIIECKRLENAIEYHWGETNEVTHHATIPLRAGVENFGLLNVTSPKKTHFSSEELALLEAVAFQIGTAIKRIKLAETEQKMALMNERNRLARDLHDSVNQLLFSLKLTAGGAKEMTDDEKMKDMLSYMINLSQEAASEMRALIWQLRPQWLEEGVAMALMNYGKVLGIEVAINVDGVLDLSPEIEEVLWRIGQEALNNIQKHANTKHSTLNIIVKNNSVCMDIIDQGNGFDFSKMKGTGSLGLASMKERTDMIGGTFNLETAVGKGTKICVSLPI</sequence>
<name>A0A9Q4AZM8_SALAG</name>
<organism evidence="7 8">
    <name type="scientific">Salipaludibacillus agaradhaerens</name>
    <name type="common">Bacillus agaradhaerens</name>
    <dbReference type="NCBI Taxonomy" id="76935"/>
    <lineage>
        <taxon>Bacteria</taxon>
        <taxon>Bacillati</taxon>
        <taxon>Bacillota</taxon>
        <taxon>Bacilli</taxon>
        <taxon>Bacillales</taxon>
        <taxon>Bacillaceae</taxon>
    </lineage>
</organism>
<accession>A0A9Q4AZM8</accession>
<dbReference type="Gene3D" id="3.30.565.10">
    <property type="entry name" value="Histidine kinase-like ATPase, C-terminal domain"/>
    <property type="match status" value="1"/>
</dbReference>
<proteinExistence type="predicted"/>
<dbReference type="SUPFAM" id="SSF55874">
    <property type="entry name" value="ATPase domain of HSP90 chaperone/DNA topoisomerase II/histidine kinase"/>
    <property type="match status" value="1"/>
</dbReference>
<evidence type="ECO:0000313" key="8">
    <source>
        <dbReference type="Proteomes" id="UP001057753"/>
    </source>
</evidence>
<keyword evidence="8" id="KW-1185">Reference proteome</keyword>
<dbReference type="InterPro" id="IPR003594">
    <property type="entry name" value="HATPase_dom"/>
</dbReference>
<dbReference type="AlphaFoldDB" id="A0A9Q4AZM8"/>
<evidence type="ECO:0000256" key="2">
    <source>
        <dbReference type="ARBA" id="ARBA00012438"/>
    </source>
</evidence>
<dbReference type="EMBL" id="JABXYM010000001">
    <property type="protein sequence ID" value="MCR6095320.1"/>
    <property type="molecule type" value="Genomic_DNA"/>
</dbReference>
<reference evidence="7" key="1">
    <citation type="submission" date="2020-06" db="EMBL/GenBank/DDBJ databases">
        <title>Insight into the genomes of haloalkaliphilic bacilli from Kenyan soda lakes.</title>
        <authorList>
            <person name="Mwirichia R."/>
            <person name="Villamizar G.C."/>
            <person name="Poehlein A."/>
            <person name="Mugweru J."/>
            <person name="Kipnyargis A."/>
            <person name="Kiplimo D."/>
            <person name="Orwa P."/>
            <person name="Daniel R."/>
        </authorList>
    </citation>
    <scope>NUCLEOTIDE SEQUENCE</scope>
    <source>
        <strain evidence="7">B1096_S55</strain>
    </source>
</reference>
<keyword evidence="4 7" id="KW-0418">Kinase</keyword>
<dbReference type="PANTHER" id="PTHR24421:SF40">
    <property type="entry name" value="SENSOR HISTIDINE KINASE YHCY"/>
    <property type="match status" value="1"/>
</dbReference>
<dbReference type="EC" id="2.7.13.3" evidence="2"/>
<dbReference type="Pfam" id="PF02518">
    <property type="entry name" value="HATPase_c"/>
    <property type="match status" value="1"/>
</dbReference>
<dbReference type="Pfam" id="PF13185">
    <property type="entry name" value="GAF_2"/>
    <property type="match status" value="1"/>
</dbReference>
<keyword evidence="3" id="KW-0808">Transferase</keyword>
<dbReference type="GO" id="GO:0046983">
    <property type="term" value="F:protein dimerization activity"/>
    <property type="evidence" value="ECO:0007669"/>
    <property type="project" value="InterPro"/>
</dbReference>
<dbReference type="SMART" id="SM00065">
    <property type="entry name" value="GAF"/>
    <property type="match status" value="1"/>
</dbReference>
<dbReference type="Proteomes" id="UP001057753">
    <property type="component" value="Unassembled WGS sequence"/>
</dbReference>
<dbReference type="Gene3D" id="1.20.5.1930">
    <property type="match status" value="1"/>
</dbReference>
<dbReference type="Gene3D" id="3.30.450.40">
    <property type="match status" value="1"/>
</dbReference>
<protein>
    <recommendedName>
        <fullName evidence="2">histidine kinase</fullName>
        <ecNumber evidence="2">2.7.13.3</ecNumber>
    </recommendedName>
</protein>
<evidence type="ECO:0000256" key="4">
    <source>
        <dbReference type="ARBA" id="ARBA00022777"/>
    </source>
</evidence>
<dbReference type="InterPro" id="IPR050482">
    <property type="entry name" value="Sensor_HK_TwoCompSys"/>
</dbReference>
<evidence type="ECO:0000256" key="1">
    <source>
        <dbReference type="ARBA" id="ARBA00000085"/>
    </source>
</evidence>
<dbReference type="InterPro" id="IPR003018">
    <property type="entry name" value="GAF"/>
</dbReference>
<feature type="domain" description="GAF" evidence="6">
    <location>
        <begin position="30"/>
        <end position="181"/>
    </location>
</feature>
<evidence type="ECO:0000256" key="5">
    <source>
        <dbReference type="ARBA" id="ARBA00023012"/>
    </source>
</evidence>
<dbReference type="InterPro" id="IPR029016">
    <property type="entry name" value="GAF-like_dom_sf"/>
</dbReference>
<evidence type="ECO:0000313" key="7">
    <source>
        <dbReference type="EMBL" id="MCR6095320.1"/>
    </source>
</evidence>
<comment type="caution">
    <text evidence="7">The sequence shown here is derived from an EMBL/GenBank/DDBJ whole genome shotgun (WGS) entry which is preliminary data.</text>
</comment>
<gene>
    <name evidence="7" type="ORF">HXA33_02080</name>
</gene>
<evidence type="ECO:0000256" key="3">
    <source>
        <dbReference type="ARBA" id="ARBA00022679"/>
    </source>
</evidence>
<comment type="catalytic activity">
    <reaction evidence="1">
        <text>ATP + protein L-histidine = ADP + protein N-phospho-L-histidine.</text>
        <dbReference type="EC" id="2.7.13.3"/>
    </reaction>
</comment>
<dbReference type="GO" id="GO:0016020">
    <property type="term" value="C:membrane"/>
    <property type="evidence" value="ECO:0007669"/>
    <property type="project" value="InterPro"/>
</dbReference>
<evidence type="ECO:0000259" key="6">
    <source>
        <dbReference type="SMART" id="SM00065"/>
    </source>
</evidence>
<dbReference type="RefSeq" id="WP_257820017.1">
    <property type="nucleotide sequence ID" value="NZ_JABXYM010000001.1"/>
</dbReference>
<dbReference type="PANTHER" id="PTHR24421">
    <property type="entry name" value="NITRATE/NITRITE SENSOR PROTEIN NARX-RELATED"/>
    <property type="match status" value="1"/>
</dbReference>
<dbReference type="GO" id="GO:0000155">
    <property type="term" value="F:phosphorelay sensor kinase activity"/>
    <property type="evidence" value="ECO:0007669"/>
    <property type="project" value="InterPro"/>
</dbReference>